<dbReference type="RefSeq" id="WP_322472471.1">
    <property type="nucleotide sequence ID" value="NZ_JBHRZG010000024.1"/>
</dbReference>
<accession>A0ABV7ZAR8</accession>
<proteinExistence type="predicted"/>
<evidence type="ECO:0000313" key="3">
    <source>
        <dbReference type="Proteomes" id="UP001595803"/>
    </source>
</evidence>
<feature type="region of interest" description="Disordered" evidence="1">
    <location>
        <begin position="139"/>
        <end position="198"/>
    </location>
</feature>
<keyword evidence="3" id="KW-1185">Reference proteome</keyword>
<name>A0ABV7ZAR8_9DEIO</name>
<feature type="region of interest" description="Disordered" evidence="1">
    <location>
        <begin position="47"/>
        <end position="77"/>
    </location>
</feature>
<gene>
    <name evidence="2" type="ORF">ACFOSB_16650</name>
</gene>
<protein>
    <recommendedName>
        <fullName evidence="4">Translation initiation factor IF-2</fullName>
    </recommendedName>
</protein>
<dbReference type="Proteomes" id="UP001595803">
    <property type="component" value="Unassembled WGS sequence"/>
</dbReference>
<feature type="compositionally biased region" description="Gly residues" evidence="1">
    <location>
        <begin position="142"/>
        <end position="167"/>
    </location>
</feature>
<evidence type="ECO:0000256" key="1">
    <source>
        <dbReference type="SAM" id="MobiDB-lite"/>
    </source>
</evidence>
<comment type="caution">
    <text evidence="2">The sequence shown here is derived from an EMBL/GenBank/DDBJ whole genome shotgun (WGS) entry which is preliminary data.</text>
</comment>
<sequence>MNEQIPRPDTAARTRKTARLPLIALAALPLTVGVVLAQQSTSGTAAAPTAQAQRVQPVQPGQTPTTPVQPGQAAPRPVSGTNYADVFLQNLAAQLGITTAKLKSAAIAAGSATIDQGVKAGDVPSDRAAEMKQRLEQNPFAIGGGRGGPGGHGGHGPGMGRHGGPDGPDGRGPDSPHAPDPQGAPDAPAGTTSGTSGT</sequence>
<feature type="compositionally biased region" description="Low complexity" evidence="1">
    <location>
        <begin position="180"/>
        <end position="198"/>
    </location>
</feature>
<reference evidence="3" key="1">
    <citation type="journal article" date="2019" name="Int. J. Syst. Evol. Microbiol.">
        <title>The Global Catalogue of Microorganisms (GCM) 10K type strain sequencing project: providing services to taxonomists for standard genome sequencing and annotation.</title>
        <authorList>
            <consortium name="The Broad Institute Genomics Platform"/>
            <consortium name="The Broad Institute Genome Sequencing Center for Infectious Disease"/>
            <person name="Wu L."/>
            <person name="Ma J."/>
        </authorList>
    </citation>
    <scope>NUCLEOTIDE SEQUENCE [LARGE SCALE GENOMIC DNA]</scope>
    <source>
        <strain evidence="3">CCTCC AB 2017081</strain>
    </source>
</reference>
<feature type="compositionally biased region" description="Low complexity" evidence="1">
    <location>
        <begin position="55"/>
        <end position="72"/>
    </location>
</feature>
<evidence type="ECO:0000313" key="2">
    <source>
        <dbReference type="EMBL" id="MFC3834486.1"/>
    </source>
</evidence>
<evidence type="ECO:0008006" key="4">
    <source>
        <dbReference type="Google" id="ProtNLM"/>
    </source>
</evidence>
<dbReference type="EMBL" id="JBHRZG010000024">
    <property type="protein sequence ID" value="MFC3834486.1"/>
    <property type="molecule type" value="Genomic_DNA"/>
</dbReference>
<organism evidence="2 3">
    <name type="scientific">Deinococcus rufus</name>
    <dbReference type="NCBI Taxonomy" id="2136097"/>
    <lineage>
        <taxon>Bacteria</taxon>
        <taxon>Thermotogati</taxon>
        <taxon>Deinococcota</taxon>
        <taxon>Deinococci</taxon>
        <taxon>Deinococcales</taxon>
        <taxon>Deinococcaceae</taxon>
        <taxon>Deinococcus</taxon>
    </lineage>
</organism>